<dbReference type="Pfam" id="PF13306">
    <property type="entry name" value="LRR_5"/>
    <property type="match status" value="1"/>
</dbReference>
<dbReference type="Proteomes" id="UP001055955">
    <property type="component" value="Chromosome"/>
</dbReference>
<sequence length="286" mass="32504">MGNINSQDRKVGYSSRFIANSSSQSIVVKNDLRVLQDGALRELGFVSVRLPRSLTVLEPRVFWECKRLESIYMQHIDSMGAWCFQGCKQLANVYLSGSLKLIAEGVFYECIALKFIYLPASVRKVESNAFAHCCSLEEISVPYHIQLSEGALWRCTAIQCITLTVEHESEVEQVNVSDWVRFLPKVKMSIAMYQHKVARIMISKYKCFLNQYPSLCKALWCALLCQSRLTIQLPPEIWAYICAPILTVETKLYTVKSTPGRNAAHYEPVKGGRSISIKEVHFPHLT</sequence>
<dbReference type="RefSeq" id="WP_258567911.1">
    <property type="nucleotide sequence ID" value="NZ_CP092900.1"/>
</dbReference>
<evidence type="ECO:0000313" key="1">
    <source>
        <dbReference type="EMBL" id="UTC24128.1"/>
    </source>
</evidence>
<gene>
    <name evidence="1" type="ORF">MMH89_02670</name>
</gene>
<dbReference type="EMBL" id="CP092900">
    <property type="protein sequence ID" value="UTC24128.1"/>
    <property type="molecule type" value="Genomic_DNA"/>
</dbReference>
<proteinExistence type="predicted"/>
<protein>
    <submittedName>
        <fullName evidence="1">Leucine-rich repeat domain-containing protein</fullName>
    </submittedName>
</protein>
<dbReference type="PANTHER" id="PTHR45661">
    <property type="entry name" value="SURFACE ANTIGEN"/>
    <property type="match status" value="1"/>
</dbReference>
<evidence type="ECO:0000313" key="2">
    <source>
        <dbReference type="Proteomes" id="UP001055955"/>
    </source>
</evidence>
<dbReference type="SUPFAM" id="SSF52058">
    <property type="entry name" value="L domain-like"/>
    <property type="match status" value="1"/>
</dbReference>
<reference evidence="1 2" key="1">
    <citation type="journal article" date="2022" name="Nat. Microbiol.">
        <title>The microbiome of a bacterivorous marine choanoflagellate contains a resource-demanding obligate bacterial associate.</title>
        <authorList>
            <person name="Needham D.M."/>
            <person name="Poirier C."/>
            <person name="Bachy C."/>
            <person name="George E.E."/>
            <person name="Wilken S."/>
            <person name="Yung C.C.M."/>
            <person name="Limardo A.J."/>
            <person name="Morando M."/>
            <person name="Sudek L."/>
            <person name="Malmstrom R.R."/>
            <person name="Keeling P.J."/>
            <person name="Santoro A.E."/>
            <person name="Worden A.Z."/>
        </authorList>
    </citation>
    <scope>NUCLEOTIDE SEQUENCE [LARGE SCALE GENOMIC DNA]</scope>
    <source>
        <strain evidence="1 2">Comchoano-1</strain>
    </source>
</reference>
<dbReference type="InterPro" id="IPR053139">
    <property type="entry name" value="Surface_bspA-like"/>
</dbReference>
<accession>A0ABY5DJC7</accession>
<keyword evidence="2" id="KW-1185">Reference proteome</keyword>
<dbReference type="Gene3D" id="3.80.10.10">
    <property type="entry name" value="Ribonuclease Inhibitor"/>
    <property type="match status" value="1"/>
</dbReference>
<dbReference type="InterPro" id="IPR026906">
    <property type="entry name" value="LRR_5"/>
</dbReference>
<dbReference type="InterPro" id="IPR032675">
    <property type="entry name" value="LRR_dom_sf"/>
</dbReference>
<name>A0ABY5DJC7_9GAMM</name>
<organism evidence="1 2">
    <name type="scientific">Candidatus Comchoanobacter bicostacola</name>
    <dbReference type="NCBI Taxonomy" id="2919598"/>
    <lineage>
        <taxon>Bacteria</taxon>
        <taxon>Pseudomonadati</taxon>
        <taxon>Pseudomonadota</taxon>
        <taxon>Gammaproteobacteria</taxon>
        <taxon>Candidatus Comchoanobacterales</taxon>
        <taxon>Candidatus Comchoanobacteraceae</taxon>
        <taxon>Candidatus Comchoanobacter</taxon>
    </lineage>
</organism>
<dbReference type="PANTHER" id="PTHR45661:SF3">
    <property type="entry name" value="IG-LIKE DOMAIN-CONTAINING PROTEIN"/>
    <property type="match status" value="1"/>
</dbReference>